<dbReference type="Pfam" id="PF00027">
    <property type="entry name" value="cNMP_binding"/>
    <property type="match status" value="1"/>
</dbReference>
<dbReference type="GO" id="GO:0004862">
    <property type="term" value="F:cAMP-dependent protein kinase inhibitor activity"/>
    <property type="evidence" value="ECO:0007669"/>
    <property type="project" value="TreeGrafter"/>
</dbReference>
<sequence length="157" mass="17067">MLERQNFMSLLAKIPLFRGLGPRECGEILQISHHRSYKPGEKIFAAGTAGDEMLVLLKGRVKILISGGKEVARLEAIDTVGEMEVFGSSPRVADVVAEDEVSGLTMDSRALSTLFKRDAPIGIQMLLNIVDNLAGKLAAADQELAARLSHEPREKRG</sequence>
<dbReference type="GO" id="GO:0005952">
    <property type="term" value="C:cAMP-dependent protein kinase complex"/>
    <property type="evidence" value="ECO:0007669"/>
    <property type="project" value="InterPro"/>
</dbReference>
<evidence type="ECO:0000313" key="2">
    <source>
        <dbReference type="EMBL" id="SVD80615.1"/>
    </source>
</evidence>
<dbReference type="SMART" id="SM00100">
    <property type="entry name" value="cNMP"/>
    <property type="match status" value="1"/>
</dbReference>
<feature type="domain" description="Cyclic nucleotide-binding" evidence="1">
    <location>
        <begin position="16"/>
        <end position="115"/>
    </location>
</feature>
<dbReference type="PROSITE" id="PS50042">
    <property type="entry name" value="CNMP_BINDING_3"/>
    <property type="match status" value="1"/>
</dbReference>
<dbReference type="EMBL" id="UINC01174472">
    <property type="protein sequence ID" value="SVD80615.1"/>
    <property type="molecule type" value="Genomic_DNA"/>
</dbReference>
<reference evidence="2" key="1">
    <citation type="submission" date="2018-05" db="EMBL/GenBank/DDBJ databases">
        <authorList>
            <person name="Lanie J.A."/>
            <person name="Ng W.-L."/>
            <person name="Kazmierczak K.M."/>
            <person name="Andrzejewski T.M."/>
            <person name="Davidsen T.M."/>
            <person name="Wayne K.J."/>
            <person name="Tettelin H."/>
            <person name="Glass J.I."/>
            <person name="Rusch D."/>
            <person name="Podicherti R."/>
            <person name="Tsui H.-C.T."/>
            <person name="Winkler M.E."/>
        </authorList>
    </citation>
    <scope>NUCLEOTIDE SEQUENCE</scope>
</reference>
<dbReference type="InterPro" id="IPR018490">
    <property type="entry name" value="cNMP-bd_dom_sf"/>
</dbReference>
<dbReference type="GO" id="GO:0005829">
    <property type="term" value="C:cytosol"/>
    <property type="evidence" value="ECO:0007669"/>
    <property type="project" value="TreeGrafter"/>
</dbReference>
<evidence type="ECO:0000259" key="1">
    <source>
        <dbReference type="PROSITE" id="PS50042"/>
    </source>
</evidence>
<name>A0A382YCQ3_9ZZZZ</name>
<dbReference type="GO" id="GO:0034236">
    <property type="term" value="F:protein kinase A catalytic subunit binding"/>
    <property type="evidence" value="ECO:0007669"/>
    <property type="project" value="TreeGrafter"/>
</dbReference>
<protein>
    <recommendedName>
        <fullName evidence="1">Cyclic nucleotide-binding domain-containing protein</fullName>
    </recommendedName>
</protein>
<dbReference type="PANTHER" id="PTHR11635">
    <property type="entry name" value="CAMP-DEPENDENT PROTEIN KINASE REGULATORY CHAIN"/>
    <property type="match status" value="1"/>
</dbReference>
<dbReference type="CDD" id="cd00038">
    <property type="entry name" value="CAP_ED"/>
    <property type="match status" value="1"/>
</dbReference>
<dbReference type="GO" id="GO:0030552">
    <property type="term" value="F:cAMP binding"/>
    <property type="evidence" value="ECO:0007669"/>
    <property type="project" value="TreeGrafter"/>
</dbReference>
<dbReference type="AlphaFoldDB" id="A0A382YCQ3"/>
<proteinExistence type="predicted"/>
<dbReference type="InterPro" id="IPR000595">
    <property type="entry name" value="cNMP-bd_dom"/>
</dbReference>
<accession>A0A382YCQ3</accession>
<dbReference type="SUPFAM" id="SSF51206">
    <property type="entry name" value="cAMP-binding domain-like"/>
    <property type="match status" value="1"/>
</dbReference>
<dbReference type="PANTHER" id="PTHR11635:SF152">
    <property type="entry name" value="CAMP-DEPENDENT PROTEIN KINASE TYPE I REGULATORY SUBUNIT-RELATED"/>
    <property type="match status" value="1"/>
</dbReference>
<dbReference type="Gene3D" id="2.60.120.10">
    <property type="entry name" value="Jelly Rolls"/>
    <property type="match status" value="1"/>
</dbReference>
<dbReference type="InterPro" id="IPR014710">
    <property type="entry name" value="RmlC-like_jellyroll"/>
</dbReference>
<gene>
    <name evidence="2" type="ORF">METZ01_LOCUS433469</name>
</gene>
<dbReference type="InterPro" id="IPR050503">
    <property type="entry name" value="cAMP-dep_PK_reg_su-like"/>
</dbReference>
<organism evidence="2">
    <name type="scientific">marine metagenome</name>
    <dbReference type="NCBI Taxonomy" id="408172"/>
    <lineage>
        <taxon>unclassified sequences</taxon>
        <taxon>metagenomes</taxon>
        <taxon>ecological metagenomes</taxon>
    </lineage>
</organism>